<dbReference type="GO" id="GO:0003690">
    <property type="term" value="F:double-stranded DNA binding"/>
    <property type="evidence" value="ECO:0007669"/>
    <property type="project" value="TreeGrafter"/>
</dbReference>
<evidence type="ECO:0000313" key="1">
    <source>
        <dbReference type="Proteomes" id="UP000887540"/>
    </source>
</evidence>
<organism evidence="1 2">
    <name type="scientific">Acrobeloides nanus</name>
    <dbReference type="NCBI Taxonomy" id="290746"/>
    <lineage>
        <taxon>Eukaryota</taxon>
        <taxon>Metazoa</taxon>
        <taxon>Ecdysozoa</taxon>
        <taxon>Nematoda</taxon>
        <taxon>Chromadorea</taxon>
        <taxon>Rhabditida</taxon>
        <taxon>Tylenchina</taxon>
        <taxon>Cephalobomorpha</taxon>
        <taxon>Cephaloboidea</taxon>
        <taxon>Cephalobidae</taxon>
        <taxon>Acrobeloides</taxon>
    </lineage>
</organism>
<dbReference type="PANTHER" id="PTHR46060:SF2">
    <property type="entry name" value="HISTONE-LYSINE N-METHYLTRANSFERASE SETMAR"/>
    <property type="match status" value="1"/>
</dbReference>
<dbReference type="Proteomes" id="UP000887540">
    <property type="component" value="Unplaced"/>
</dbReference>
<dbReference type="GO" id="GO:0006303">
    <property type="term" value="P:double-strand break repair via nonhomologous end joining"/>
    <property type="evidence" value="ECO:0007669"/>
    <property type="project" value="TreeGrafter"/>
</dbReference>
<dbReference type="GO" id="GO:0015074">
    <property type="term" value="P:DNA integration"/>
    <property type="evidence" value="ECO:0007669"/>
    <property type="project" value="TreeGrafter"/>
</dbReference>
<name>A0A914D6W9_9BILA</name>
<evidence type="ECO:0000313" key="2">
    <source>
        <dbReference type="WBParaSite" id="ACRNAN_scaffold188.g19133.t1"/>
    </source>
</evidence>
<dbReference type="GO" id="GO:0005634">
    <property type="term" value="C:nucleus"/>
    <property type="evidence" value="ECO:0007669"/>
    <property type="project" value="TreeGrafter"/>
</dbReference>
<dbReference type="GO" id="GO:0000793">
    <property type="term" value="C:condensed chromosome"/>
    <property type="evidence" value="ECO:0007669"/>
    <property type="project" value="TreeGrafter"/>
</dbReference>
<dbReference type="InterPro" id="IPR036397">
    <property type="entry name" value="RNaseH_sf"/>
</dbReference>
<dbReference type="Pfam" id="PF01359">
    <property type="entry name" value="Transposase_1"/>
    <property type="match status" value="1"/>
</dbReference>
<dbReference type="InterPro" id="IPR052709">
    <property type="entry name" value="Transposase-MT_Hybrid"/>
</dbReference>
<dbReference type="GO" id="GO:0044547">
    <property type="term" value="F:DNA topoisomerase binding"/>
    <property type="evidence" value="ECO:0007669"/>
    <property type="project" value="TreeGrafter"/>
</dbReference>
<accession>A0A914D6W9</accession>
<proteinExistence type="predicted"/>
<protein>
    <submittedName>
        <fullName evidence="2">Transposase</fullName>
    </submittedName>
</protein>
<dbReference type="Gene3D" id="3.30.420.10">
    <property type="entry name" value="Ribonuclease H-like superfamily/Ribonuclease H"/>
    <property type="match status" value="1"/>
</dbReference>
<dbReference type="GO" id="GO:0042800">
    <property type="term" value="F:histone H3K4 methyltransferase activity"/>
    <property type="evidence" value="ECO:0007669"/>
    <property type="project" value="TreeGrafter"/>
</dbReference>
<dbReference type="GO" id="GO:0003697">
    <property type="term" value="F:single-stranded DNA binding"/>
    <property type="evidence" value="ECO:0007669"/>
    <property type="project" value="TreeGrafter"/>
</dbReference>
<dbReference type="PANTHER" id="PTHR46060">
    <property type="entry name" value="MARINER MOS1 TRANSPOSASE-LIKE PROTEIN"/>
    <property type="match status" value="1"/>
</dbReference>
<dbReference type="GO" id="GO:0000014">
    <property type="term" value="F:single-stranded DNA endodeoxyribonuclease activity"/>
    <property type="evidence" value="ECO:0007669"/>
    <property type="project" value="TreeGrafter"/>
</dbReference>
<reference evidence="2" key="1">
    <citation type="submission" date="2022-11" db="UniProtKB">
        <authorList>
            <consortium name="WormBaseParasite"/>
        </authorList>
    </citation>
    <scope>IDENTIFICATION</scope>
</reference>
<dbReference type="GO" id="GO:0000729">
    <property type="term" value="P:DNA double-strand break processing"/>
    <property type="evidence" value="ECO:0007669"/>
    <property type="project" value="TreeGrafter"/>
</dbReference>
<dbReference type="GO" id="GO:0044774">
    <property type="term" value="P:mitotic DNA integrity checkpoint signaling"/>
    <property type="evidence" value="ECO:0007669"/>
    <property type="project" value="TreeGrafter"/>
</dbReference>
<dbReference type="WBParaSite" id="ACRNAN_scaffold188.g19133.t1">
    <property type="protein sequence ID" value="ACRNAN_scaffold188.g19133.t1"/>
    <property type="gene ID" value="ACRNAN_scaffold188.g19133"/>
</dbReference>
<dbReference type="GO" id="GO:0031297">
    <property type="term" value="P:replication fork processing"/>
    <property type="evidence" value="ECO:0007669"/>
    <property type="project" value="TreeGrafter"/>
</dbReference>
<dbReference type="GO" id="GO:0046975">
    <property type="term" value="F:histone H3K36 methyltransferase activity"/>
    <property type="evidence" value="ECO:0007669"/>
    <property type="project" value="TreeGrafter"/>
</dbReference>
<dbReference type="GO" id="GO:0035861">
    <property type="term" value="C:site of double-strand break"/>
    <property type="evidence" value="ECO:0007669"/>
    <property type="project" value="TreeGrafter"/>
</dbReference>
<sequence>MCDEKWIPFVNEERHNEWRSPGQKPKQTPKRDFRQKKALLCVWWDRRGPIFWELLKNSETIKSRKYCEQLEKVRQCLRNRCVPVEFLQDNARSHVSRETLQKIEDMGWERVEHPPYSPDISPSDYYLFRSLEH</sequence>
<dbReference type="AlphaFoldDB" id="A0A914D6W9"/>
<dbReference type="InterPro" id="IPR001888">
    <property type="entry name" value="Transposase_1"/>
</dbReference>
<keyword evidence="1" id="KW-1185">Reference proteome</keyword>